<organism evidence="1 2">
    <name type="scientific">Aquamicrobium zhengzhouense</name>
    <dbReference type="NCBI Taxonomy" id="2781738"/>
    <lineage>
        <taxon>Bacteria</taxon>
        <taxon>Pseudomonadati</taxon>
        <taxon>Pseudomonadota</taxon>
        <taxon>Alphaproteobacteria</taxon>
        <taxon>Hyphomicrobiales</taxon>
        <taxon>Phyllobacteriaceae</taxon>
        <taxon>Aquamicrobium</taxon>
    </lineage>
</organism>
<keyword evidence="2" id="KW-1185">Reference proteome</keyword>
<evidence type="ECO:0000313" key="2">
    <source>
        <dbReference type="Proteomes" id="UP000601789"/>
    </source>
</evidence>
<reference evidence="1 2" key="1">
    <citation type="submission" date="2020-10" db="EMBL/GenBank/DDBJ databases">
        <title>Aquamicrobium zhengzhouensis sp. nov., a exopolysaccharide producing bacterium isolated from farmland soil.</title>
        <authorList>
            <person name="Wang X."/>
        </authorList>
    </citation>
    <scope>NUCLEOTIDE SEQUENCE [LARGE SCALE GENOMIC DNA]</scope>
    <source>
        <strain evidence="2">cd-1</strain>
    </source>
</reference>
<dbReference type="EMBL" id="JADGMQ010000002">
    <property type="protein sequence ID" value="MBI1620033.1"/>
    <property type="molecule type" value="Genomic_DNA"/>
</dbReference>
<comment type="caution">
    <text evidence="1">The sequence shown here is derived from an EMBL/GenBank/DDBJ whole genome shotgun (WGS) entry which is preliminary data.</text>
</comment>
<evidence type="ECO:0000313" key="1">
    <source>
        <dbReference type="EMBL" id="MBI1620033.1"/>
    </source>
</evidence>
<proteinExistence type="predicted"/>
<name>A0ABS0SC68_9HYPH</name>
<dbReference type="Proteomes" id="UP000601789">
    <property type="component" value="Unassembled WGS sequence"/>
</dbReference>
<protein>
    <submittedName>
        <fullName evidence="1">Uncharacterized protein</fullName>
    </submittedName>
</protein>
<gene>
    <name evidence="1" type="ORF">IOD40_05065</name>
</gene>
<accession>A0ABS0SC68</accession>
<dbReference type="RefSeq" id="WP_198474951.1">
    <property type="nucleotide sequence ID" value="NZ_JADGMQ010000002.1"/>
</dbReference>
<sequence>MSEMSNLRATVRRQSTPGSLVLLICTALVFGPRVWDYIIGEPWIDNQLMIVENSSHEIIVEDLTYTKEPVHGLRVNTVEADDGDILCSTEHHNSWHGERKRFWRLGAFTGCAPQQESFRVCSRFSVSSGSGRTRLFGPFCSPYMAASEVSDSSSK</sequence>